<reference evidence="1" key="1">
    <citation type="submission" date="2021-02" db="EMBL/GenBank/DDBJ databases">
        <title>Sequencing the genomes of 1000 actinobacteria strains.</title>
        <authorList>
            <person name="Klenk H.-P."/>
        </authorList>
    </citation>
    <scope>NUCLEOTIDE SEQUENCE</scope>
    <source>
        <strain evidence="1">DSM 22850</strain>
    </source>
</reference>
<dbReference type="AlphaFoldDB" id="A0A940PYJ4"/>
<dbReference type="EMBL" id="JAFIDA010000001">
    <property type="protein sequence ID" value="MBP1327411.1"/>
    <property type="molecule type" value="Genomic_DNA"/>
</dbReference>
<keyword evidence="2" id="KW-1185">Reference proteome</keyword>
<gene>
    <name evidence="1" type="ORF">JOF28_002643</name>
</gene>
<proteinExistence type="predicted"/>
<protein>
    <submittedName>
        <fullName evidence="1">Uncharacterized protein</fullName>
    </submittedName>
</protein>
<organism evidence="1 2">
    <name type="scientific">Leucobacter exalbidus</name>
    <dbReference type="NCBI Taxonomy" id="662960"/>
    <lineage>
        <taxon>Bacteria</taxon>
        <taxon>Bacillati</taxon>
        <taxon>Actinomycetota</taxon>
        <taxon>Actinomycetes</taxon>
        <taxon>Micrococcales</taxon>
        <taxon>Microbacteriaceae</taxon>
        <taxon>Leucobacter</taxon>
    </lineage>
</organism>
<comment type="caution">
    <text evidence="1">The sequence shown here is derived from an EMBL/GenBank/DDBJ whole genome shotgun (WGS) entry which is preliminary data.</text>
</comment>
<name>A0A940PYJ4_9MICO</name>
<sequence length="35" mass="3817">MCPAALRTEKVFSFGTLLFSRCIGERLCNDPIAGV</sequence>
<evidence type="ECO:0000313" key="2">
    <source>
        <dbReference type="Proteomes" id="UP000675163"/>
    </source>
</evidence>
<dbReference type="Proteomes" id="UP000675163">
    <property type="component" value="Unassembled WGS sequence"/>
</dbReference>
<accession>A0A940PYJ4</accession>
<evidence type="ECO:0000313" key="1">
    <source>
        <dbReference type="EMBL" id="MBP1327411.1"/>
    </source>
</evidence>